<feature type="transmembrane region" description="Helical" evidence="1">
    <location>
        <begin position="320"/>
        <end position="338"/>
    </location>
</feature>
<keyword evidence="4" id="KW-0675">Receptor</keyword>
<protein>
    <submittedName>
        <fullName evidence="4">Serpentine receptor, putative</fullName>
    </submittedName>
</protein>
<feature type="transmembrane region" description="Helical" evidence="1">
    <location>
        <begin position="217"/>
        <end position="237"/>
    </location>
</feature>
<feature type="transmembrane region" description="Helical" evidence="1">
    <location>
        <begin position="289"/>
        <end position="308"/>
    </location>
</feature>
<sequence>MNKLCQRKKLLVFLFLLLYISNWDNQILLQYKNSYIIEYNEKDNYRYLILSWPVGYIKGSNKIVERKSFSFFVSSKVVYGLYNNKNYSKFSDFCFIKKNNEKKGSVILSNPYSPTTKLLILDKTDNEIYNYTENKNGKKCEDLEKEALFVYRFSDIPPEYINKNYVFYNKDIDNKLENKLLNFIILHCDAKFKNAFKIEFVNNDNFLRNHFSCEDQGLIDISMLLFVILSVLSLLYFRKKNMLNKENGALKESVHSGVLFFYFSNIFYLIHIYTYAFNGTGFSILKVLSQIYEAISDCIILTILFYVVNSVNNKKKRKEDTIKTGFIYFILKFFYILFEIQNHQNLNLYSSLHSVVAFPFVSYRVIISVLIYNNCRKLLKEKTNVAEKTNALLDVSIYIAWILSIPFIYFFLWKASVHFTHLFIHFSNLSILICLIYKISEKKYNSLESNHPYIDME</sequence>
<dbReference type="Proteomes" id="UP000220214">
    <property type="component" value="Chromosome 5"/>
</dbReference>
<feature type="domain" description="GPR180/TMEM145 transmembrane" evidence="3">
    <location>
        <begin position="223"/>
        <end position="410"/>
    </location>
</feature>
<dbReference type="PANTHER" id="PTHR23252:SF24">
    <property type="entry name" value="TRANSMEMBRANE PROTEIN 145"/>
    <property type="match status" value="1"/>
</dbReference>
<dbReference type="PANTHER" id="PTHR23252">
    <property type="entry name" value="INTIMAL THICKNESS RECEPTOR-RELATED"/>
    <property type="match status" value="1"/>
</dbReference>
<evidence type="ECO:0000313" key="13">
    <source>
        <dbReference type="Proteomes" id="UP000516480"/>
    </source>
</evidence>
<dbReference type="Proteomes" id="UP000219860">
    <property type="component" value="Chromosome 5"/>
</dbReference>
<accession>A0A122HZ81</accession>
<evidence type="ECO:0000313" key="11">
    <source>
        <dbReference type="Proteomes" id="UP000219974"/>
    </source>
</evidence>
<dbReference type="InterPro" id="IPR047831">
    <property type="entry name" value="GPR180/TMEM145"/>
</dbReference>
<evidence type="ECO:0000313" key="8">
    <source>
        <dbReference type="EMBL" id="SCN23210.1"/>
    </source>
</evidence>
<dbReference type="GO" id="GO:0019236">
    <property type="term" value="P:response to pheromone"/>
    <property type="evidence" value="ECO:0007669"/>
    <property type="project" value="InterPro"/>
</dbReference>
<evidence type="ECO:0000259" key="3">
    <source>
        <dbReference type="Pfam" id="PF10192"/>
    </source>
</evidence>
<feature type="signal peptide" evidence="2">
    <location>
        <begin position="1"/>
        <end position="25"/>
    </location>
</feature>
<keyword evidence="1" id="KW-0812">Transmembrane</keyword>
<dbReference type="VEuPathDB" id="PlasmoDB:PBANKA_0523200"/>
<dbReference type="AlphaFoldDB" id="A0A122HZ81"/>
<organism evidence="4 9">
    <name type="scientific">Plasmodium berghei</name>
    <dbReference type="NCBI Taxonomy" id="5821"/>
    <lineage>
        <taxon>Eukaryota</taxon>
        <taxon>Sar</taxon>
        <taxon>Alveolata</taxon>
        <taxon>Apicomplexa</taxon>
        <taxon>Aconoidasida</taxon>
        <taxon>Haemosporida</taxon>
        <taxon>Plasmodiidae</taxon>
        <taxon>Plasmodium</taxon>
        <taxon>Plasmodium (Vinckeia)</taxon>
    </lineage>
</organism>
<evidence type="ECO:0000313" key="4">
    <source>
        <dbReference type="EMBL" id="CXI13198.1"/>
    </source>
</evidence>
<evidence type="ECO:0000313" key="12">
    <source>
        <dbReference type="Proteomes" id="UP000220214"/>
    </source>
</evidence>
<evidence type="ECO:0000313" key="10">
    <source>
        <dbReference type="Proteomes" id="UP000219860"/>
    </source>
</evidence>
<feature type="transmembrane region" description="Helical" evidence="1">
    <location>
        <begin position="392"/>
        <end position="412"/>
    </location>
</feature>
<dbReference type="EMBL" id="LT160025">
    <property type="protein sequence ID" value="CXI13198.1"/>
    <property type="molecule type" value="Genomic_DNA"/>
</dbReference>
<feature type="transmembrane region" description="Helical" evidence="1">
    <location>
        <begin position="350"/>
        <end position="372"/>
    </location>
</feature>
<dbReference type="OrthoDB" id="9975959at2759"/>
<feature type="chain" id="PRO_5014244663" evidence="2">
    <location>
        <begin position="26"/>
        <end position="457"/>
    </location>
</feature>
<evidence type="ECO:0000256" key="2">
    <source>
        <dbReference type="SAM" id="SignalP"/>
    </source>
</evidence>
<keyword evidence="1" id="KW-1133">Transmembrane helix</keyword>
<dbReference type="EMBL" id="LT614631">
    <property type="protein sequence ID" value="SCN23210.1"/>
    <property type="molecule type" value="Genomic_DNA"/>
</dbReference>
<dbReference type="EMBL" id="LT608141">
    <property type="protein sequence ID" value="SCL93467.1"/>
    <property type="molecule type" value="Genomic_DNA"/>
</dbReference>
<gene>
    <name evidence="4" type="primary">SR12</name>
    <name evidence="4" type="ORF">PBK173_000093200</name>
    <name evidence="8" type="ORF">PBNK65E_000089600</name>
    <name evidence="5" type="ORF">PBNK65NY_000089000</name>
    <name evidence="6" type="ORF">PBSP11A_000089100</name>
    <name evidence="7" type="ORF">PBSP11RLL_000089400</name>
</gene>
<dbReference type="EMBL" id="LT608253">
    <property type="protein sequence ID" value="SCM15869.1"/>
    <property type="molecule type" value="Genomic_DNA"/>
</dbReference>
<proteinExistence type="predicted"/>
<dbReference type="InterPro" id="IPR019336">
    <property type="entry name" value="GPR180/TMEM145_TM"/>
</dbReference>
<evidence type="ECO:0000313" key="5">
    <source>
        <dbReference type="EMBL" id="SCL93467.1"/>
    </source>
</evidence>
<dbReference type="Pfam" id="PF10192">
    <property type="entry name" value="GPR180-TMEM145_TM"/>
    <property type="match status" value="1"/>
</dbReference>
<evidence type="ECO:0000256" key="1">
    <source>
        <dbReference type="SAM" id="Phobius"/>
    </source>
</evidence>
<dbReference type="OMA" id="AYKIEFR"/>
<evidence type="ECO:0000313" key="6">
    <source>
        <dbReference type="EMBL" id="SCM15869.1"/>
    </source>
</evidence>
<keyword evidence="1" id="KW-0472">Membrane</keyword>
<reference evidence="4 9" key="1">
    <citation type="submission" date="2016-02" db="EMBL/GenBank/DDBJ databases">
        <authorList>
            <consortium name="Pathogen Informatics"/>
        </authorList>
    </citation>
    <scope>NUCLEOTIDE SEQUENCE [LARGE SCALE GENOMIC DNA]</scope>
    <source>
        <strain evidence="4 9">K173</strain>
        <strain evidence="5 13">NK65 ny</strain>
        <strain evidence="8 12">NK65e</strain>
        <strain evidence="6 10">SP11 Antwerpcl1</strain>
        <strain evidence="7 11">SP11 RLL</strain>
    </source>
</reference>
<dbReference type="Proteomes" id="UP000516480">
    <property type="component" value="Chromosome 5"/>
</dbReference>
<dbReference type="GO" id="GO:0007186">
    <property type="term" value="P:G protein-coupled receptor signaling pathway"/>
    <property type="evidence" value="ECO:0007669"/>
    <property type="project" value="InterPro"/>
</dbReference>
<evidence type="ECO:0000313" key="9">
    <source>
        <dbReference type="Proteomes" id="UP000069549"/>
    </source>
</evidence>
<name>A0A122HZ81_PLABE</name>
<keyword evidence="2" id="KW-0732">Signal</keyword>
<feature type="transmembrane region" description="Helical" evidence="1">
    <location>
        <begin position="258"/>
        <end position="277"/>
    </location>
</feature>
<dbReference type="Proteomes" id="UP000069549">
    <property type="component" value="Chromosome 5"/>
</dbReference>
<dbReference type="EMBL" id="LT608269">
    <property type="protein sequence ID" value="SCM17665.1"/>
    <property type="molecule type" value="Genomic_DNA"/>
</dbReference>
<feature type="transmembrane region" description="Helical" evidence="1">
    <location>
        <begin position="418"/>
        <end position="437"/>
    </location>
</feature>
<dbReference type="Proteomes" id="UP000219974">
    <property type="component" value="Chromosome 5"/>
</dbReference>
<evidence type="ECO:0000313" key="7">
    <source>
        <dbReference type="EMBL" id="SCM17665.1"/>
    </source>
</evidence>